<evidence type="ECO:0000313" key="2">
    <source>
        <dbReference type="EMBL" id="TGG95311.1"/>
    </source>
</evidence>
<protein>
    <recommendedName>
        <fullName evidence="1">YhdP central domain-containing protein</fullName>
    </recommendedName>
</protein>
<accession>A0A4Z0WI57</accession>
<dbReference type="Proteomes" id="UP000297475">
    <property type="component" value="Unassembled WGS sequence"/>
</dbReference>
<organism evidence="2 3">
    <name type="scientific">Natronospirillum operosum</name>
    <dbReference type="NCBI Taxonomy" id="2759953"/>
    <lineage>
        <taxon>Bacteria</taxon>
        <taxon>Pseudomonadati</taxon>
        <taxon>Pseudomonadota</taxon>
        <taxon>Gammaproteobacteria</taxon>
        <taxon>Oceanospirillales</taxon>
        <taxon>Natronospirillaceae</taxon>
        <taxon>Natronospirillum</taxon>
    </lineage>
</organism>
<dbReference type="Pfam" id="PF13116">
    <property type="entry name" value="YhdP"/>
    <property type="match status" value="1"/>
</dbReference>
<dbReference type="OrthoDB" id="9762238at2"/>
<name>A0A4Z0WI57_9GAMM</name>
<dbReference type="InterPro" id="IPR025263">
    <property type="entry name" value="YhdP_central"/>
</dbReference>
<dbReference type="InterPro" id="IPR011836">
    <property type="entry name" value="YhdP"/>
</dbReference>
<dbReference type="PANTHER" id="PTHR38690">
    <property type="entry name" value="PROTEASE-RELATED"/>
    <property type="match status" value="1"/>
</dbReference>
<comment type="caution">
    <text evidence="2">The sequence shown here is derived from an EMBL/GenBank/DDBJ whole genome shotgun (WGS) entry which is preliminary data.</text>
</comment>
<keyword evidence="3" id="KW-1185">Reference proteome</keyword>
<evidence type="ECO:0000259" key="1">
    <source>
        <dbReference type="Pfam" id="PF13116"/>
    </source>
</evidence>
<dbReference type="RefSeq" id="WP_135480877.1">
    <property type="nucleotide sequence ID" value="NZ_SRMF01000001.1"/>
</dbReference>
<gene>
    <name evidence="2" type="ORF">E4656_02495</name>
</gene>
<evidence type="ECO:0000313" key="3">
    <source>
        <dbReference type="Proteomes" id="UP000297475"/>
    </source>
</evidence>
<reference evidence="2 3" key="1">
    <citation type="submission" date="2019-04" db="EMBL/GenBank/DDBJ databases">
        <title>Natronospirillum operosus gen. nov., sp. nov., a haloalkaliphilic satellite isolated from decaying biomass of laboratory culture of cyanobacterium Geitlerinema sp. and proposal of Natronospirillaceae fam. nov. and Saccharospirillaceae fam. nov.</title>
        <authorList>
            <person name="Kevbrin V."/>
            <person name="Boltyanskaya Y."/>
            <person name="Koziaeva V."/>
            <person name="Grouzdev D.S."/>
            <person name="Park M."/>
            <person name="Cho J."/>
        </authorList>
    </citation>
    <scope>NUCLEOTIDE SEQUENCE [LARGE SCALE GENOMIC DNA]</scope>
    <source>
        <strain evidence="2 3">G-116</strain>
    </source>
</reference>
<dbReference type="PANTHER" id="PTHR38690:SF1">
    <property type="entry name" value="PROTEASE"/>
    <property type="match status" value="1"/>
</dbReference>
<feature type="domain" description="YhdP central" evidence="1">
    <location>
        <begin position="10"/>
        <end position="1336"/>
    </location>
</feature>
<sequence>MTIHVSFFNLRRAIWRSIALLALLLVAYVLVGRQLTPMVERTVPTVESYLSDVLEQPVSIDRIQGDWRGFGPVFTVRGLRIGDSFGLDNVLLEPALLMSLVNQSAIFNRFQINGGQIRVEHDGERWQVPAFAILERDVQLRDVFVGLYNQLLEQDAIQLHDLSLTLESEDLALELLLADALIIGTHEYHELSGELVLDPTGQAVSAGLQIEARNTRDAPDIHAYLRHDVLDFSRLIGALPDTVDARLSSLEVAAHWWLQWRDGGIASLQADVQRADLDFQAGPDATPQVLEGFSGAVLWEPEDDRHHLKLRDISFRYNDLNWMPSSHDIWYGPDGLTVDTSQLSIATLGAMAGPWLPRDIFAQHDIRGQVHNLSLDLPRANNGDWDFERVQLSGEIRDGEFGTLGFIPGFDRADLRFTAGLRKGVLELEPGPLTVDLSSLLPEPIEMDVHSGTVVWNLSTDMKLQIASSEIDFDWRDSGRAQGRFAFSGSMDGTGEAVAEPIFSLALAGDELHTDSLLGALPIALAPAILDWMQTHLHDVAARDWALILPNVMAPDVRTRIGMMGARVDNTRITLDGEWPAFEQLGGDFYLDHEGISASLESGRYAGLWLEEGQLSLPFAGPGPPAVNVSAAARGLGSDGWRLVTQTPVRDLVPAEVLSWQMAGSVSGDLDLRIPLAEEPVDLDLAMRIQDGLLRMPDLNLTFSAINGPVFLSTRNGLRSPGLEGQLFDAPLSTAIQTSVDQDDNWRLEFPAHGRMPLGRLGDWLDEPWLSTQSTEVDYSGLVSVSGGRLQLQAQSDLYGLALDLPPPFAKQTDQRAPLALSMQLEDDGRYFDVTLDDWLDLQLVTDPAGSPERGVLSLGGATGARAAMPADHLRLDLQMDDVDLTEWMDLAAELMPLYRREEQLDEPDWVADMDLAEVPVAEDGLALLDTVAEEADFDAHEDGVRPLLAELHGLRLHDIRLRAESIRFNDTALDGGLLHLRRADAGWTADVDSRRLAGRLTLPDDADDIGLLALNYLHLGNPDAVELPSEIDDAVPLDEAEISVAEARRPREPYTYNPDTDWLTGFDPSWLPELELRIDDLTHDAESFGNWSFVLLPRATGLAFEDLEGELREVVLTGSVDWSIPEEGWHSTRTSLQANAGDLADVLVASSLTPVITSNRAQGWADLEWWGSPLAFDGRGLRGQVGFDLRDGSLVELDDFDAVRVIGLLNVTRILRRLSLDFRDVFSAGISYDRIRGELEVEEGLITVGDRLSLDGSGARMFFGGEYDILRDELDAEGVIIARVSNTAGLLALGAGFSPPVALMVIFGERALERELERLFSVRTQISGPLARPDVRASRLFDSDIRGNEATLEERMRELFGPDAR</sequence>
<dbReference type="EMBL" id="SRMF01000001">
    <property type="protein sequence ID" value="TGG95311.1"/>
    <property type="molecule type" value="Genomic_DNA"/>
</dbReference>
<proteinExistence type="predicted"/>